<dbReference type="Gene3D" id="3.30.70.20">
    <property type="match status" value="1"/>
</dbReference>
<dbReference type="PANTHER" id="PTHR36923:SF3">
    <property type="entry name" value="FERREDOXIN"/>
    <property type="match status" value="1"/>
</dbReference>
<dbReference type="GO" id="GO:0046872">
    <property type="term" value="F:metal ion binding"/>
    <property type="evidence" value="ECO:0007669"/>
    <property type="project" value="UniProtKB-KW"/>
</dbReference>
<comment type="cofactor">
    <cofactor evidence="1">
        <name>[3Fe-4S] cluster</name>
        <dbReference type="ChEBI" id="CHEBI:21137"/>
    </cofactor>
</comment>
<keyword evidence="3" id="KW-0479">Metal-binding</keyword>
<dbReference type="Pfam" id="PF13370">
    <property type="entry name" value="Fer4_13"/>
    <property type="match status" value="1"/>
</dbReference>
<protein>
    <submittedName>
        <fullName evidence="8">Ferredoxin</fullName>
    </submittedName>
</protein>
<reference evidence="8" key="1">
    <citation type="submission" date="2020-07" db="EMBL/GenBank/DDBJ databases">
        <authorList>
            <person name="Pettersson B.M.F."/>
            <person name="Behra P.R.K."/>
            <person name="Ramesh M."/>
            <person name="Das S."/>
            <person name="Dasgupta S."/>
            <person name="Kirsebom L.A."/>
        </authorList>
    </citation>
    <scope>NUCLEOTIDE SEQUENCE</scope>
    <source>
        <strain evidence="8">DSM 44242</strain>
    </source>
</reference>
<dbReference type="InterPro" id="IPR051269">
    <property type="entry name" value="Fe-S_cluster_ET"/>
</dbReference>
<keyword evidence="7" id="KW-0003">3Fe-4S</keyword>
<evidence type="ECO:0000313" key="8">
    <source>
        <dbReference type="EMBL" id="MCV7392175.1"/>
    </source>
</evidence>
<reference evidence="8" key="2">
    <citation type="journal article" date="2022" name="BMC Genomics">
        <title>Comparative genome analysis of mycobacteria focusing on tRNA and non-coding RNA.</title>
        <authorList>
            <person name="Behra P.R.K."/>
            <person name="Pettersson B.M.F."/>
            <person name="Ramesh M."/>
            <person name="Das S."/>
            <person name="Dasgupta S."/>
            <person name="Kirsebom L.A."/>
        </authorList>
    </citation>
    <scope>NUCLEOTIDE SEQUENCE</scope>
    <source>
        <strain evidence="8">DSM 44242</strain>
    </source>
</reference>
<dbReference type="RefSeq" id="WP_036442828.1">
    <property type="nucleotide sequence ID" value="NZ_JACKVC010000026.1"/>
</dbReference>
<gene>
    <name evidence="8" type="ORF">H5P34_29385</name>
</gene>
<evidence type="ECO:0000313" key="9">
    <source>
        <dbReference type="Proteomes" id="UP001141659"/>
    </source>
</evidence>
<dbReference type="GO" id="GO:0051538">
    <property type="term" value="F:3 iron, 4 sulfur cluster binding"/>
    <property type="evidence" value="ECO:0007669"/>
    <property type="project" value="UniProtKB-KW"/>
</dbReference>
<dbReference type="PANTHER" id="PTHR36923">
    <property type="entry name" value="FERREDOXIN"/>
    <property type="match status" value="1"/>
</dbReference>
<comment type="caution">
    <text evidence="8">The sequence shown here is derived from an EMBL/GenBank/DDBJ whole genome shotgun (WGS) entry which is preliminary data.</text>
</comment>
<keyword evidence="5" id="KW-0408">Iron</keyword>
<evidence type="ECO:0000256" key="1">
    <source>
        <dbReference type="ARBA" id="ARBA00001927"/>
    </source>
</evidence>
<evidence type="ECO:0000256" key="3">
    <source>
        <dbReference type="ARBA" id="ARBA00022723"/>
    </source>
</evidence>
<evidence type="ECO:0000256" key="2">
    <source>
        <dbReference type="ARBA" id="ARBA00022448"/>
    </source>
</evidence>
<dbReference type="AlphaFoldDB" id="A0AAW5TEE2"/>
<accession>A0AAW5TEE2</accession>
<dbReference type="SUPFAM" id="SSF54862">
    <property type="entry name" value="4Fe-4S ferredoxins"/>
    <property type="match status" value="1"/>
</dbReference>
<keyword evidence="6" id="KW-0411">Iron-sulfur</keyword>
<keyword evidence="2" id="KW-0813">Transport</keyword>
<evidence type="ECO:0000256" key="6">
    <source>
        <dbReference type="ARBA" id="ARBA00023014"/>
    </source>
</evidence>
<keyword evidence="4" id="KW-0249">Electron transport</keyword>
<dbReference type="Proteomes" id="UP001141659">
    <property type="component" value="Unassembled WGS sequence"/>
</dbReference>
<dbReference type="EMBL" id="JACKVC010000026">
    <property type="protein sequence ID" value="MCV7392175.1"/>
    <property type="molecule type" value="Genomic_DNA"/>
</dbReference>
<name>A0AAW5TEE2_9MYCO</name>
<proteinExistence type="predicted"/>
<evidence type="ECO:0000256" key="4">
    <source>
        <dbReference type="ARBA" id="ARBA00022982"/>
    </source>
</evidence>
<organism evidence="8 9">
    <name type="scientific">Mycolicibacterium porcinum</name>
    <dbReference type="NCBI Taxonomy" id="39693"/>
    <lineage>
        <taxon>Bacteria</taxon>
        <taxon>Bacillati</taxon>
        <taxon>Actinomycetota</taxon>
        <taxon>Actinomycetes</taxon>
        <taxon>Mycobacteriales</taxon>
        <taxon>Mycobacteriaceae</taxon>
        <taxon>Mycolicibacterium</taxon>
    </lineage>
</organism>
<evidence type="ECO:0000256" key="5">
    <source>
        <dbReference type="ARBA" id="ARBA00023004"/>
    </source>
</evidence>
<sequence>MRVIVTAEHCMASGICRRNAPEVFGSTPDGWVTLLDEQPRVELQAGVTRAAEACPVGAIETIDESDEDPRGQR</sequence>
<evidence type="ECO:0000256" key="7">
    <source>
        <dbReference type="ARBA" id="ARBA00023291"/>
    </source>
</evidence>